<accession>A0A939M778</accession>
<dbReference type="InterPro" id="IPR035093">
    <property type="entry name" value="RelE/ParE_toxin_dom_sf"/>
</dbReference>
<dbReference type="Pfam" id="PF05015">
    <property type="entry name" value="HigB-like_toxin"/>
    <property type="match status" value="1"/>
</dbReference>
<dbReference type="EMBL" id="JAGEMI010000001">
    <property type="protein sequence ID" value="MBO1862610.1"/>
    <property type="molecule type" value="Genomic_DNA"/>
</dbReference>
<dbReference type="PANTHER" id="PTHR40266">
    <property type="entry name" value="TOXIN HIGB-1"/>
    <property type="match status" value="1"/>
</dbReference>
<organism evidence="1">
    <name type="scientific">Bradyrhizobium barranii subsp. barranii</name>
    <dbReference type="NCBI Taxonomy" id="2823807"/>
    <lineage>
        <taxon>Bacteria</taxon>
        <taxon>Pseudomonadati</taxon>
        <taxon>Pseudomonadota</taxon>
        <taxon>Alphaproteobacteria</taxon>
        <taxon>Hyphomicrobiales</taxon>
        <taxon>Nitrobacteraceae</taxon>
        <taxon>Bradyrhizobium</taxon>
        <taxon>Bradyrhizobium barranii</taxon>
    </lineage>
</organism>
<dbReference type="EMBL" id="CP086136">
    <property type="protein sequence ID" value="UEM15447.1"/>
    <property type="molecule type" value="Genomic_DNA"/>
</dbReference>
<evidence type="ECO:0000313" key="3">
    <source>
        <dbReference type="Proteomes" id="UP000664702"/>
    </source>
</evidence>
<evidence type="ECO:0000313" key="2">
    <source>
        <dbReference type="EMBL" id="UEM15447.1"/>
    </source>
</evidence>
<dbReference type="KEGG" id="bban:J4G43_015295"/>
<gene>
    <name evidence="2" type="ORF">J4G43_015295</name>
    <name evidence="1" type="ORF">J4G43_17405</name>
</gene>
<dbReference type="AlphaFoldDB" id="A0A939M778"/>
<dbReference type="SUPFAM" id="SSF143011">
    <property type="entry name" value="RelE-like"/>
    <property type="match status" value="1"/>
</dbReference>
<reference evidence="1" key="1">
    <citation type="submission" date="2021-03" db="EMBL/GenBank/DDBJ databases">
        <title>Whole Genome Sequence of Bradyrhizobium sp. Strain 144S4.</title>
        <authorList>
            <person name="Bromfield E.S.P."/>
            <person name="Cloutier S."/>
        </authorList>
    </citation>
    <scope>NUCLEOTIDE SEQUENCE [LARGE SCALE GENOMIC DNA]</scope>
    <source>
        <strain evidence="1">144S4</strain>
    </source>
</reference>
<name>A0A939M778_9BRAD</name>
<protein>
    <submittedName>
        <fullName evidence="1">Type II toxin-antitoxin system RelE/ParE family toxin</fullName>
    </submittedName>
</protein>
<sequence length="94" mass="10911">MAIRSFRDTDARAVFDGSCPRGFPASIVRVARRKLRMIDAAKELVDLKAPPNNKLHELDRDRKGQHAIWINRQYRVCFVWKDGDASKVEITDYH</sequence>
<dbReference type="Proteomes" id="UP000664702">
    <property type="component" value="Chromosome"/>
</dbReference>
<dbReference type="Gene3D" id="3.30.2310.20">
    <property type="entry name" value="RelE-like"/>
    <property type="match status" value="1"/>
</dbReference>
<reference evidence="2 3" key="2">
    <citation type="journal article" date="2022" name="Int. J. Syst. Evol. Microbiol.">
        <title>Strains of Bradyrhizobium barranii sp. nov. associated with legumes native to Canada are symbionts of soybeans and belong to different subspecies (subsp. barranii subsp. nov. and subsp. apii subsp. nov.) and symbiovars (sv. glycinearum and sv. septentrionale).</title>
        <authorList>
            <person name="Bromfield E.S.P."/>
            <person name="Cloutier S."/>
            <person name="Wasai-Hara S."/>
            <person name="Minamisawa K."/>
        </authorList>
    </citation>
    <scope>NUCLEOTIDE SEQUENCE [LARGE SCALE GENOMIC DNA]</scope>
    <source>
        <strain evidence="2 3">144S4</strain>
    </source>
</reference>
<dbReference type="PANTHER" id="PTHR40266:SF2">
    <property type="entry name" value="TOXIN HIGB-1"/>
    <property type="match status" value="1"/>
</dbReference>
<proteinExistence type="predicted"/>
<dbReference type="InterPro" id="IPR007711">
    <property type="entry name" value="HigB-1"/>
</dbReference>
<dbReference type="RefSeq" id="WP_208085265.1">
    <property type="nucleotide sequence ID" value="NZ_CP086136.1"/>
</dbReference>
<evidence type="ECO:0000313" key="1">
    <source>
        <dbReference type="EMBL" id="MBO1862610.1"/>
    </source>
</evidence>